<evidence type="ECO:0000256" key="2">
    <source>
        <dbReference type="ARBA" id="ARBA00022679"/>
    </source>
</evidence>
<evidence type="ECO:0000259" key="10">
    <source>
        <dbReference type="Pfam" id="PF02773"/>
    </source>
</evidence>
<keyword evidence="1" id="KW-0554">One-carbon metabolism</keyword>
<name>A0A1F5YHS5_9BACT</name>
<dbReference type="GO" id="GO:0005524">
    <property type="term" value="F:ATP binding"/>
    <property type="evidence" value="ECO:0007669"/>
    <property type="project" value="UniProtKB-KW"/>
</dbReference>
<evidence type="ECO:0000256" key="4">
    <source>
        <dbReference type="ARBA" id="ARBA00022741"/>
    </source>
</evidence>
<proteinExistence type="predicted"/>
<reference evidence="11 12" key="1">
    <citation type="journal article" date="2016" name="Nat. Commun.">
        <title>Thousands of microbial genomes shed light on interconnected biogeochemical processes in an aquifer system.</title>
        <authorList>
            <person name="Anantharaman K."/>
            <person name="Brown C.T."/>
            <person name="Hug L.A."/>
            <person name="Sharon I."/>
            <person name="Castelle C.J."/>
            <person name="Probst A.J."/>
            <person name="Thomas B.C."/>
            <person name="Singh A."/>
            <person name="Wilkins M.J."/>
            <person name="Karaoz U."/>
            <person name="Brodie E.L."/>
            <person name="Williams K.H."/>
            <person name="Hubbard S.S."/>
            <person name="Banfield J.F."/>
        </authorList>
    </citation>
    <scope>NUCLEOTIDE SEQUENCE [LARGE SCALE GENOMIC DNA]</scope>
</reference>
<dbReference type="PANTHER" id="PTHR11964">
    <property type="entry name" value="S-ADENOSYLMETHIONINE SYNTHETASE"/>
    <property type="match status" value="1"/>
</dbReference>
<dbReference type="InterPro" id="IPR022630">
    <property type="entry name" value="S-AdoMet_synt_C"/>
</dbReference>
<keyword evidence="5" id="KW-0067">ATP-binding</keyword>
<evidence type="ECO:0008006" key="13">
    <source>
        <dbReference type="Google" id="ProtNLM"/>
    </source>
</evidence>
<dbReference type="GO" id="GO:0004478">
    <property type="term" value="F:methionine adenosyltransferase activity"/>
    <property type="evidence" value="ECO:0007669"/>
    <property type="project" value="InterPro"/>
</dbReference>
<dbReference type="AlphaFoldDB" id="A0A1F5YHS5"/>
<evidence type="ECO:0000256" key="5">
    <source>
        <dbReference type="ARBA" id="ARBA00022840"/>
    </source>
</evidence>
<evidence type="ECO:0000256" key="1">
    <source>
        <dbReference type="ARBA" id="ARBA00022563"/>
    </source>
</evidence>
<dbReference type="Pfam" id="PF02773">
    <property type="entry name" value="S-AdoMet_synt_C"/>
    <property type="match status" value="1"/>
</dbReference>
<evidence type="ECO:0000313" key="12">
    <source>
        <dbReference type="Proteomes" id="UP000177396"/>
    </source>
</evidence>
<evidence type="ECO:0000259" key="8">
    <source>
        <dbReference type="Pfam" id="PF00438"/>
    </source>
</evidence>
<protein>
    <recommendedName>
        <fullName evidence="13">Methionine adenosyltransferase</fullName>
    </recommendedName>
</protein>
<keyword evidence="3" id="KW-0479">Metal-binding</keyword>
<evidence type="ECO:0000256" key="7">
    <source>
        <dbReference type="ARBA" id="ARBA00022958"/>
    </source>
</evidence>
<dbReference type="InterPro" id="IPR022628">
    <property type="entry name" value="S-AdoMet_synt_N"/>
</dbReference>
<evidence type="ECO:0000256" key="6">
    <source>
        <dbReference type="ARBA" id="ARBA00022842"/>
    </source>
</evidence>
<accession>A0A1F5YHS5</accession>
<dbReference type="GO" id="GO:0006556">
    <property type="term" value="P:S-adenosylmethionine biosynthetic process"/>
    <property type="evidence" value="ECO:0007669"/>
    <property type="project" value="InterPro"/>
</dbReference>
<feature type="domain" description="S-adenosylmethionine synthetase N-terminal" evidence="8">
    <location>
        <begin position="18"/>
        <end position="116"/>
    </location>
</feature>
<feature type="domain" description="S-adenosylmethionine synthetase central" evidence="9">
    <location>
        <begin position="130"/>
        <end position="252"/>
    </location>
</feature>
<gene>
    <name evidence="11" type="ORF">A2153_03545</name>
</gene>
<dbReference type="SUPFAM" id="SSF55973">
    <property type="entry name" value="S-adenosylmethionine synthetase"/>
    <property type="match status" value="3"/>
</dbReference>
<keyword evidence="2" id="KW-0808">Transferase</keyword>
<keyword evidence="7" id="KW-0630">Potassium</keyword>
<dbReference type="GO" id="GO:0006730">
    <property type="term" value="P:one-carbon metabolic process"/>
    <property type="evidence" value="ECO:0007669"/>
    <property type="project" value="UniProtKB-KW"/>
</dbReference>
<dbReference type="Pfam" id="PF02772">
    <property type="entry name" value="S-AdoMet_synt_M"/>
    <property type="match status" value="1"/>
</dbReference>
<dbReference type="GO" id="GO:0046872">
    <property type="term" value="F:metal ion binding"/>
    <property type="evidence" value="ECO:0007669"/>
    <property type="project" value="UniProtKB-KW"/>
</dbReference>
<dbReference type="InterPro" id="IPR002133">
    <property type="entry name" value="S-AdoMet_synthetase"/>
</dbReference>
<dbReference type="Proteomes" id="UP000177396">
    <property type="component" value="Unassembled WGS sequence"/>
</dbReference>
<dbReference type="InterPro" id="IPR022636">
    <property type="entry name" value="S-AdoMet_synthetase_sfam"/>
</dbReference>
<evidence type="ECO:0000259" key="9">
    <source>
        <dbReference type="Pfam" id="PF02772"/>
    </source>
</evidence>
<feature type="domain" description="S-adenosylmethionine synthetase C-terminal" evidence="10">
    <location>
        <begin position="254"/>
        <end position="390"/>
    </location>
</feature>
<sequence length="423" mass="45883">MAVVTIESNLGRLAVNFRTSEFVSKAHPDKMADGISALVLQEHLINDPLAHVAAETILSSSGEVSLYGEITSGHDMTQADYERLVRGYVGGLGWTKAHGYDPDELIIRKQYALQSPDIAQGVVESDPSRLGAGDQSETIGFAIRNPRFSEEEDQRLPLPHALSRDLLLAINALRESSLSEVIKPDMKSLVEVSYKDGKPVALEKLVLAVSHSDSIENGQLRELIRDTVMSVLHKYKLNFNFDEAIVNGTGKFVIGGPRGDTGLTGRKIVVDAYGPEIPVGGGAFHGKDPSKVDVTGAYLARWIANQIVGNGLADKCLVRLSWAIGQPMPVAMHVDLCGTEKNSIKNITEMLAQIDTSLGVAIARFGMREIKPGDTKGIVYPAIAGWGPFGLVKDDSERPWDLVVPPDKWKEWTAPKIEVAGQS</sequence>
<keyword evidence="4" id="KW-0547">Nucleotide-binding</keyword>
<comment type="caution">
    <text evidence="11">The sequence shown here is derived from an EMBL/GenBank/DDBJ whole genome shotgun (WGS) entry which is preliminary data.</text>
</comment>
<dbReference type="Gene3D" id="3.30.300.10">
    <property type="match status" value="3"/>
</dbReference>
<keyword evidence="6" id="KW-0460">Magnesium</keyword>
<organism evidence="11 12">
    <name type="scientific">Candidatus Gottesmanbacteria bacterium RBG_16_38_7b</name>
    <dbReference type="NCBI Taxonomy" id="1798372"/>
    <lineage>
        <taxon>Bacteria</taxon>
        <taxon>Candidatus Gottesmaniibacteriota</taxon>
    </lineage>
</organism>
<evidence type="ECO:0000256" key="3">
    <source>
        <dbReference type="ARBA" id="ARBA00022723"/>
    </source>
</evidence>
<dbReference type="Pfam" id="PF00438">
    <property type="entry name" value="S-AdoMet_synt_N"/>
    <property type="match status" value="1"/>
</dbReference>
<evidence type="ECO:0000313" key="11">
    <source>
        <dbReference type="EMBL" id="OGF99612.1"/>
    </source>
</evidence>
<dbReference type="InterPro" id="IPR022629">
    <property type="entry name" value="S-AdoMet_synt_central"/>
</dbReference>
<dbReference type="PIRSF" id="PIRSF000497">
    <property type="entry name" value="MAT"/>
    <property type="match status" value="1"/>
</dbReference>
<dbReference type="EMBL" id="MFJB01000055">
    <property type="protein sequence ID" value="OGF99612.1"/>
    <property type="molecule type" value="Genomic_DNA"/>
</dbReference>